<dbReference type="InterPro" id="IPR003378">
    <property type="entry name" value="Fringe-like_glycosylTrfase"/>
</dbReference>
<comment type="subcellular location">
    <subcellularLocation>
        <location evidence="1">Membrane</location>
        <topology evidence="1">Single-pass type II membrane protein</topology>
    </subcellularLocation>
</comment>
<dbReference type="GO" id="GO:0000166">
    <property type="term" value="F:nucleotide binding"/>
    <property type="evidence" value="ECO:0007669"/>
    <property type="project" value="UniProtKB-KW"/>
</dbReference>
<reference evidence="14" key="2">
    <citation type="submission" date="2020-10" db="UniProtKB">
        <authorList>
            <consortium name="WormBaseParasite"/>
        </authorList>
    </citation>
    <scope>IDENTIFICATION</scope>
</reference>
<evidence type="ECO:0000313" key="14">
    <source>
        <dbReference type="WBParaSite" id="Pan_g21990.t1"/>
    </source>
</evidence>
<evidence type="ECO:0000259" key="12">
    <source>
        <dbReference type="Pfam" id="PF02434"/>
    </source>
</evidence>
<evidence type="ECO:0000256" key="6">
    <source>
        <dbReference type="ARBA" id="ARBA00022679"/>
    </source>
</evidence>
<dbReference type="InterPro" id="IPR026050">
    <property type="entry name" value="C1GALT1/C1GALT1_chp1"/>
</dbReference>
<evidence type="ECO:0000256" key="9">
    <source>
        <dbReference type="ARBA" id="ARBA00022968"/>
    </source>
</evidence>
<evidence type="ECO:0000256" key="2">
    <source>
        <dbReference type="ARBA" id="ARBA00004922"/>
    </source>
</evidence>
<evidence type="ECO:0000256" key="1">
    <source>
        <dbReference type="ARBA" id="ARBA00004606"/>
    </source>
</evidence>
<proteinExistence type="inferred from homology"/>
<dbReference type="PANTHER" id="PTHR23033:SF14">
    <property type="entry name" value="GLYCOPROTEIN-N-ACETYLGALACTOSAMINE 3-BETA-GALACTOSYLTRANSFERASE 1-RELATED"/>
    <property type="match status" value="1"/>
</dbReference>
<keyword evidence="11" id="KW-0472">Membrane</keyword>
<dbReference type="AlphaFoldDB" id="A0A7E4VKU1"/>
<dbReference type="GO" id="GO:0016020">
    <property type="term" value="C:membrane"/>
    <property type="evidence" value="ECO:0007669"/>
    <property type="project" value="UniProtKB-SubCell"/>
</dbReference>
<evidence type="ECO:0000256" key="4">
    <source>
        <dbReference type="ARBA" id="ARBA00012557"/>
    </source>
</evidence>
<keyword evidence="6" id="KW-0808">Transferase</keyword>
<protein>
    <recommendedName>
        <fullName evidence="4">N-acetylgalactosaminide beta-1,3-galactosyltransferase</fullName>
        <ecNumber evidence="4">2.4.1.122</ecNumber>
    </recommendedName>
</protein>
<keyword evidence="13" id="KW-1185">Reference proteome</keyword>
<dbReference type="Pfam" id="PF02434">
    <property type="entry name" value="Fringe"/>
    <property type="match status" value="1"/>
</dbReference>
<keyword evidence="8" id="KW-0547">Nucleotide-binding</keyword>
<evidence type="ECO:0000256" key="3">
    <source>
        <dbReference type="ARBA" id="ARBA00006462"/>
    </source>
</evidence>
<dbReference type="Gene3D" id="3.90.550.50">
    <property type="match status" value="1"/>
</dbReference>
<organism evidence="13 14">
    <name type="scientific">Panagrellus redivivus</name>
    <name type="common">Microworm</name>
    <dbReference type="NCBI Taxonomy" id="6233"/>
    <lineage>
        <taxon>Eukaryota</taxon>
        <taxon>Metazoa</taxon>
        <taxon>Ecdysozoa</taxon>
        <taxon>Nematoda</taxon>
        <taxon>Chromadorea</taxon>
        <taxon>Rhabditida</taxon>
        <taxon>Tylenchina</taxon>
        <taxon>Panagrolaimomorpha</taxon>
        <taxon>Panagrolaimoidea</taxon>
        <taxon>Panagrolaimidae</taxon>
        <taxon>Panagrellus</taxon>
    </lineage>
</organism>
<keyword evidence="9" id="KW-0735">Signal-anchor</keyword>
<name>A0A7E4VKU1_PANRE</name>
<keyword evidence="5" id="KW-0328">Glycosyltransferase</keyword>
<evidence type="ECO:0000256" key="5">
    <source>
        <dbReference type="ARBA" id="ARBA00022676"/>
    </source>
</evidence>
<comment type="pathway">
    <text evidence="2">Protein modification; protein glycosylation.</text>
</comment>
<keyword evidence="7" id="KW-0812">Transmembrane</keyword>
<accession>A0A7E4VKU1</accession>
<dbReference type="EC" id="2.4.1.122" evidence="4"/>
<dbReference type="UniPathway" id="UPA00378"/>
<dbReference type="WBParaSite" id="Pan_g21990.t1">
    <property type="protein sequence ID" value="Pan_g21990.t1"/>
    <property type="gene ID" value="Pan_g21990"/>
</dbReference>
<evidence type="ECO:0000256" key="10">
    <source>
        <dbReference type="ARBA" id="ARBA00022989"/>
    </source>
</evidence>
<evidence type="ECO:0000313" key="13">
    <source>
        <dbReference type="Proteomes" id="UP000492821"/>
    </source>
</evidence>
<dbReference type="PANTHER" id="PTHR23033">
    <property type="entry name" value="BETA1,3-GALACTOSYLTRANSFERASE"/>
    <property type="match status" value="1"/>
</dbReference>
<feature type="domain" description="Fringe-like glycosyltransferase" evidence="12">
    <location>
        <begin position="90"/>
        <end position="251"/>
    </location>
</feature>
<sequence>MFTHNVHSNNVQRYYLRRKKIVTIKDVLLLMLGFAAAVTLLRGSETPNLAPVPSADNDRNSQLYTNEDISNALRASVRVFCFIISTKWGTEDKARHVHATWAKRCSKHVFVTANKESYLPSLDFNLTETKASLFKKIENTLKYIYNNELDKYDFFIKVDYDTYVVMDNLRFMLLPHSPEDPLFFGCRFNLKEKLYMSGGAGYVLSREAVRRAVENGFGKLPQCAPSERPGEDIEIGTCMTALNVTAVDTRDSQKRHRMLPLSPEKTLVPRRVSNFVKQYMVHNYTHGENCCSDYVISFHYVESNMMYVLESLFYKIRRVSPLDLRQLGLDGSNGDLISALKAYSINQSVDSSIVK</sequence>
<reference evidence="13" key="1">
    <citation type="journal article" date="2013" name="Genetics">
        <title>The draft genome and transcriptome of Panagrellus redivivus are shaped by the harsh demands of a free-living lifestyle.</title>
        <authorList>
            <person name="Srinivasan J."/>
            <person name="Dillman A.R."/>
            <person name="Macchietto M.G."/>
            <person name="Heikkinen L."/>
            <person name="Lakso M."/>
            <person name="Fracchia K.M."/>
            <person name="Antoshechkin I."/>
            <person name="Mortazavi A."/>
            <person name="Wong G."/>
            <person name="Sternberg P.W."/>
        </authorList>
    </citation>
    <scope>NUCLEOTIDE SEQUENCE [LARGE SCALE GENOMIC DNA]</scope>
    <source>
        <strain evidence="13">MT8872</strain>
    </source>
</reference>
<dbReference type="Proteomes" id="UP000492821">
    <property type="component" value="Unassembled WGS sequence"/>
</dbReference>
<evidence type="ECO:0000256" key="7">
    <source>
        <dbReference type="ARBA" id="ARBA00022692"/>
    </source>
</evidence>
<dbReference type="GO" id="GO:0016263">
    <property type="term" value="F:glycoprotein-N-acetylgalactosamine 3-beta-galactosyltransferase activity"/>
    <property type="evidence" value="ECO:0007669"/>
    <property type="project" value="UniProtKB-EC"/>
</dbReference>
<keyword evidence="10" id="KW-1133">Transmembrane helix</keyword>
<evidence type="ECO:0000256" key="11">
    <source>
        <dbReference type="ARBA" id="ARBA00023136"/>
    </source>
</evidence>
<evidence type="ECO:0000256" key="8">
    <source>
        <dbReference type="ARBA" id="ARBA00022741"/>
    </source>
</evidence>
<comment type="similarity">
    <text evidence="3">Belongs to the glycosyltransferase 31 family. Beta3-Gal-T subfamily.</text>
</comment>